<keyword evidence="3" id="KW-0732">Signal</keyword>
<keyword evidence="2" id="KW-0812">Transmembrane</keyword>
<feature type="region of interest" description="Disordered" evidence="1">
    <location>
        <begin position="91"/>
        <end position="161"/>
    </location>
</feature>
<feature type="transmembrane region" description="Helical" evidence="2">
    <location>
        <begin position="52"/>
        <end position="69"/>
    </location>
</feature>
<dbReference type="Proteomes" id="UP001215598">
    <property type="component" value="Unassembled WGS sequence"/>
</dbReference>
<accession>A0AAD7M7J3</accession>
<evidence type="ECO:0008006" key="6">
    <source>
        <dbReference type="Google" id="ProtNLM"/>
    </source>
</evidence>
<evidence type="ECO:0000313" key="4">
    <source>
        <dbReference type="EMBL" id="KAJ7704666.1"/>
    </source>
</evidence>
<name>A0AAD7M7J3_9AGAR</name>
<dbReference type="AlphaFoldDB" id="A0AAD7M7J3"/>
<gene>
    <name evidence="4" type="ORF">B0H16DRAFT_712637</name>
</gene>
<keyword evidence="2" id="KW-1133">Transmembrane helix</keyword>
<evidence type="ECO:0000256" key="3">
    <source>
        <dbReference type="SAM" id="SignalP"/>
    </source>
</evidence>
<feature type="compositionally biased region" description="Polar residues" evidence="1">
    <location>
        <begin position="107"/>
        <end position="124"/>
    </location>
</feature>
<feature type="compositionally biased region" description="Basic and acidic residues" evidence="1">
    <location>
        <begin position="125"/>
        <end position="135"/>
    </location>
</feature>
<evidence type="ECO:0000256" key="2">
    <source>
        <dbReference type="SAM" id="Phobius"/>
    </source>
</evidence>
<keyword evidence="5" id="KW-1185">Reference proteome</keyword>
<keyword evidence="2" id="KW-0472">Membrane</keyword>
<evidence type="ECO:0000256" key="1">
    <source>
        <dbReference type="SAM" id="MobiDB-lite"/>
    </source>
</evidence>
<dbReference type="EMBL" id="JARKIB010000485">
    <property type="protein sequence ID" value="KAJ7704666.1"/>
    <property type="molecule type" value="Genomic_DNA"/>
</dbReference>
<organism evidence="4 5">
    <name type="scientific">Mycena metata</name>
    <dbReference type="NCBI Taxonomy" id="1033252"/>
    <lineage>
        <taxon>Eukaryota</taxon>
        <taxon>Fungi</taxon>
        <taxon>Dikarya</taxon>
        <taxon>Basidiomycota</taxon>
        <taxon>Agaricomycotina</taxon>
        <taxon>Agaricomycetes</taxon>
        <taxon>Agaricomycetidae</taxon>
        <taxon>Agaricales</taxon>
        <taxon>Marasmiineae</taxon>
        <taxon>Mycenaceae</taxon>
        <taxon>Mycena</taxon>
    </lineage>
</organism>
<feature type="chain" id="PRO_5042149494" description="Transmembrane protein" evidence="3">
    <location>
        <begin position="23"/>
        <end position="161"/>
    </location>
</feature>
<protein>
    <recommendedName>
        <fullName evidence="6">Transmembrane protein</fullName>
    </recommendedName>
</protein>
<comment type="caution">
    <text evidence="4">The sequence shown here is derived from an EMBL/GenBank/DDBJ whole genome shotgun (WGS) entry which is preliminary data.</text>
</comment>
<reference evidence="4" key="1">
    <citation type="submission" date="2023-03" db="EMBL/GenBank/DDBJ databases">
        <title>Massive genome expansion in bonnet fungi (Mycena s.s.) driven by repeated elements and novel gene families across ecological guilds.</title>
        <authorList>
            <consortium name="Lawrence Berkeley National Laboratory"/>
            <person name="Harder C.B."/>
            <person name="Miyauchi S."/>
            <person name="Viragh M."/>
            <person name="Kuo A."/>
            <person name="Thoen E."/>
            <person name="Andreopoulos B."/>
            <person name="Lu D."/>
            <person name="Skrede I."/>
            <person name="Drula E."/>
            <person name="Henrissat B."/>
            <person name="Morin E."/>
            <person name="Kohler A."/>
            <person name="Barry K."/>
            <person name="LaButti K."/>
            <person name="Morin E."/>
            <person name="Salamov A."/>
            <person name="Lipzen A."/>
            <person name="Mereny Z."/>
            <person name="Hegedus B."/>
            <person name="Baldrian P."/>
            <person name="Stursova M."/>
            <person name="Weitz H."/>
            <person name="Taylor A."/>
            <person name="Grigoriev I.V."/>
            <person name="Nagy L.G."/>
            <person name="Martin F."/>
            <person name="Kauserud H."/>
        </authorList>
    </citation>
    <scope>NUCLEOTIDE SEQUENCE</scope>
    <source>
        <strain evidence="4">CBHHK182m</strain>
    </source>
</reference>
<feature type="signal peptide" evidence="3">
    <location>
        <begin position="1"/>
        <end position="22"/>
    </location>
</feature>
<evidence type="ECO:0000313" key="5">
    <source>
        <dbReference type="Proteomes" id="UP001215598"/>
    </source>
</evidence>
<sequence length="161" mass="16781">MPTAYILSFVAFVLSFVAHVHATVSTTAPISFPCAAYQPSTERGVTHSHPRFMAVGVLSLMFVVSAHALRRAVSASSPIPLIGTATLAGGAQSTGVVPQPGGPSGVATQKNPVVQVPSAATTATTERHRQEEYMTKTKTKTRHPKASGTAAKGNKSSKKQE</sequence>
<proteinExistence type="predicted"/>